<dbReference type="AlphaFoldDB" id="A0A7I9WGM1"/>
<evidence type="ECO:0000256" key="1">
    <source>
        <dbReference type="SAM" id="MobiDB-lite"/>
    </source>
</evidence>
<dbReference type="InterPro" id="IPR014718">
    <property type="entry name" value="GH-type_carb-bd"/>
</dbReference>
<organism evidence="2 3">
    <name type="scientific">Mycolicibacterium murale</name>
    <dbReference type="NCBI Taxonomy" id="182220"/>
    <lineage>
        <taxon>Bacteria</taxon>
        <taxon>Bacillati</taxon>
        <taxon>Actinomycetota</taxon>
        <taxon>Actinomycetes</taxon>
        <taxon>Mycobacteriales</taxon>
        <taxon>Mycobacteriaceae</taxon>
        <taxon>Mycolicibacterium</taxon>
    </lineage>
</organism>
<dbReference type="SUPFAM" id="SSF74650">
    <property type="entry name" value="Galactose mutarotase-like"/>
    <property type="match status" value="1"/>
</dbReference>
<dbReference type="EMBL" id="BLKT01000003">
    <property type="protein sequence ID" value="GFG56844.1"/>
    <property type="molecule type" value="Genomic_DNA"/>
</dbReference>
<reference evidence="2 3" key="1">
    <citation type="journal article" date="2019" name="Emerg. Microbes Infect.">
        <title>Comprehensive subspecies identification of 175 nontuberculous mycobacteria species based on 7547 genomic profiles.</title>
        <authorList>
            <person name="Matsumoto Y."/>
            <person name="Kinjo T."/>
            <person name="Motooka D."/>
            <person name="Nabeya D."/>
            <person name="Jung N."/>
            <person name="Uechi K."/>
            <person name="Horii T."/>
            <person name="Iida T."/>
            <person name="Fujita J."/>
            <person name="Nakamura S."/>
        </authorList>
    </citation>
    <scope>NUCLEOTIDE SEQUENCE [LARGE SCALE GENOMIC DNA]</scope>
    <source>
        <strain evidence="2 3">JCM 13392</strain>
    </source>
</reference>
<evidence type="ECO:0000313" key="2">
    <source>
        <dbReference type="EMBL" id="GFG56844.1"/>
    </source>
</evidence>
<protein>
    <submittedName>
        <fullName evidence="2">Aldose 1-epimerase</fullName>
    </submittedName>
</protein>
<keyword evidence="3" id="KW-1185">Reference proteome</keyword>
<dbReference type="Pfam" id="PF01263">
    <property type="entry name" value="Aldose_epim"/>
    <property type="match status" value="1"/>
</dbReference>
<sequence>MVSALSGAPDVEHVLQLEARGRWVRAVITDVGAALQELSVGDIALTPPAHPDVPAPFFCGKILAPWPNRVRDGRWAHDDQMLQLAITDPVHRSALHGLLSHTAYQVVMRTESSITLRAPVTAQPGYPFALDTVVHYRLSAQGLEATQRIYNVGTACAPVGFGAHPFLAIGGVPTETLTLTINGRYHVDVDDRLLPVGVTPVEGSQWDLRAGRAVADLALDDCWAVAPEPDGSSTHTLRAPDGRSVSLHADAQFGFVHAFVTREFPSPTGPITAVAVEPVTAPADALNNGVGLQWLEPGESVSGRWAIVYHDALHHRLLSIADPRSARGGTPTAASSTPLVSGSR</sequence>
<dbReference type="InterPro" id="IPR008183">
    <property type="entry name" value="Aldose_1/G6P_1-epimerase"/>
</dbReference>
<dbReference type="InterPro" id="IPR037480">
    <property type="entry name" value="YihR-like"/>
</dbReference>
<name>A0A7I9WGM1_9MYCO</name>
<dbReference type="GO" id="GO:0030246">
    <property type="term" value="F:carbohydrate binding"/>
    <property type="evidence" value="ECO:0007669"/>
    <property type="project" value="InterPro"/>
</dbReference>
<feature type="region of interest" description="Disordered" evidence="1">
    <location>
        <begin position="323"/>
        <end position="344"/>
    </location>
</feature>
<evidence type="ECO:0000313" key="3">
    <source>
        <dbReference type="Proteomes" id="UP000465241"/>
    </source>
</evidence>
<accession>A0A7I9WGM1</accession>
<proteinExistence type="predicted"/>
<feature type="compositionally biased region" description="Polar residues" evidence="1">
    <location>
        <begin position="332"/>
        <end position="344"/>
    </location>
</feature>
<dbReference type="Proteomes" id="UP000465241">
    <property type="component" value="Unassembled WGS sequence"/>
</dbReference>
<dbReference type="GO" id="GO:0016853">
    <property type="term" value="F:isomerase activity"/>
    <property type="evidence" value="ECO:0007669"/>
    <property type="project" value="InterPro"/>
</dbReference>
<comment type="caution">
    <text evidence="2">The sequence shown here is derived from an EMBL/GenBank/DDBJ whole genome shotgun (WGS) entry which is preliminary data.</text>
</comment>
<dbReference type="GO" id="GO:0005975">
    <property type="term" value="P:carbohydrate metabolic process"/>
    <property type="evidence" value="ECO:0007669"/>
    <property type="project" value="InterPro"/>
</dbReference>
<dbReference type="Gene3D" id="2.70.98.10">
    <property type="match status" value="1"/>
</dbReference>
<dbReference type="InterPro" id="IPR011013">
    <property type="entry name" value="Gal_mutarotase_sf_dom"/>
</dbReference>
<gene>
    <name evidence="2" type="primary">galM</name>
    <name evidence="2" type="ORF">MMUR_09800</name>
</gene>
<dbReference type="CDD" id="cd09022">
    <property type="entry name" value="Aldose_epim_Ec_YihR"/>
    <property type="match status" value="1"/>
</dbReference>